<keyword evidence="3" id="KW-1185">Reference proteome</keyword>
<gene>
    <name evidence="2" type="ORF">CI088_13310</name>
</gene>
<reference evidence="2 3" key="1">
    <citation type="submission" date="2017-11" db="EMBL/GenBank/DDBJ databases">
        <title>Draft genome sequence of Enterococcus plantarum TRW2 strain isolated from lettuce.</title>
        <authorList>
            <person name="Kim E.B."/>
            <person name="Marco M.L."/>
            <person name="Williams T.R."/>
            <person name="You I.H."/>
        </authorList>
    </citation>
    <scope>NUCLEOTIDE SEQUENCE [LARGE SCALE GENOMIC DNA]</scope>
    <source>
        <strain evidence="2 3">TRW2</strain>
    </source>
</reference>
<protein>
    <recommendedName>
        <fullName evidence="4">DUF5105 domain-containing protein</fullName>
    </recommendedName>
</protein>
<organism evidence="2 3">
    <name type="scientific">Enterococcus plantarum</name>
    <dbReference type="NCBI Taxonomy" id="1077675"/>
    <lineage>
        <taxon>Bacteria</taxon>
        <taxon>Bacillati</taxon>
        <taxon>Bacillota</taxon>
        <taxon>Bacilli</taxon>
        <taxon>Lactobacillales</taxon>
        <taxon>Enterococcaceae</taxon>
        <taxon>Enterococcus</taxon>
    </lineage>
</organism>
<name>A0A2W4BD59_9ENTE</name>
<feature type="chain" id="PRO_5015981108" description="DUF5105 domain-containing protein" evidence="1">
    <location>
        <begin position="24"/>
        <end position="229"/>
    </location>
</feature>
<dbReference type="AlphaFoldDB" id="A0A2W4BD59"/>
<dbReference type="RefSeq" id="WP_111248530.1">
    <property type="nucleotide sequence ID" value="NZ_PIEU01000111.1"/>
</dbReference>
<feature type="signal peptide" evidence="1">
    <location>
        <begin position="1"/>
        <end position="23"/>
    </location>
</feature>
<evidence type="ECO:0000313" key="2">
    <source>
        <dbReference type="EMBL" id="PZL70862.1"/>
    </source>
</evidence>
<dbReference type="Proteomes" id="UP000249828">
    <property type="component" value="Unassembled WGS sequence"/>
</dbReference>
<dbReference type="PROSITE" id="PS51257">
    <property type="entry name" value="PROKAR_LIPOPROTEIN"/>
    <property type="match status" value="1"/>
</dbReference>
<comment type="caution">
    <text evidence="2">The sequence shown here is derived from an EMBL/GenBank/DDBJ whole genome shotgun (WGS) entry which is preliminary data.</text>
</comment>
<proteinExistence type="predicted"/>
<dbReference type="EMBL" id="PIEU01000111">
    <property type="protein sequence ID" value="PZL70862.1"/>
    <property type="molecule type" value="Genomic_DNA"/>
</dbReference>
<evidence type="ECO:0000256" key="1">
    <source>
        <dbReference type="SAM" id="SignalP"/>
    </source>
</evidence>
<dbReference type="STRING" id="1077675.BCR22_12295"/>
<accession>A0A2W4BD59</accession>
<evidence type="ECO:0000313" key="3">
    <source>
        <dbReference type="Proteomes" id="UP000249828"/>
    </source>
</evidence>
<sequence length="229" mass="26749">MKIKRIVIIFALIVVILTGCAKNADPKDVATTFINNVIYDTDNEEAEKYFYQLDAPSQNNLIQDFSELFDISKEQAKDLVEIYQERLDEETSFSVKMKDSSSNKYKAQVKVTGLDQRAFNQTLDKKTDEELVKWLRDKGYDTVKHIEDIDKISDEKQLKGILNELNELTEKDHNQLQFEALKEAFKELKASKETKTIYLEVKPDKKEKKYWLIVDEEKRYGELLDAFQG</sequence>
<evidence type="ECO:0008006" key="4">
    <source>
        <dbReference type="Google" id="ProtNLM"/>
    </source>
</evidence>
<keyword evidence="1" id="KW-0732">Signal</keyword>